<name>A0A6A1W8W0_9ROSI</name>
<sequence length="98" mass="10822">MASKSWELTESPKRLPSPLTSLGRADGEGLSVTDRTSVGADVDHDLTLEVFGQVEIVLLEFSNLASIVYQLLQQLLHDFRIAATKLQTKRAQRAALEE</sequence>
<organism evidence="2 3">
    <name type="scientific">Morella rubra</name>
    <name type="common">Chinese bayberry</name>
    <dbReference type="NCBI Taxonomy" id="262757"/>
    <lineage>
        <taxon>Eukaryota</taxon>
        <taxon>Viridiplantae</taxon>
        <taxon>Streptophyta</taxon>
        <taxon>Embryophyta</taxon>
        <taxon>Tracheophyta</taxon>
        <taxon>Spermatophyta</taxon>
        <taxon>Magnoliopsida</taxon>
        <taxon>eudicotyledons</taxon>
        <taxon>Gunneridae</taxon>
        <taxon>Pentapetalae</taxon>
        <taxon>rosids</taxon>
        <taxon>fabids</taxon>
        <taxon>Fagales</taxon>
        <taxon>Myricaceae</taxon>
        <taxon>Morella</taxon>
    </lineage>
</organism>
<feature type="region of interest" description="Disordered" evidence="1">
    <location>
        <begin position="1"/>
        <end position="30"/>
    </location>
</feature>
<dbReference type="Proteomes" id="UP000516437">
    <property type="component" value="Chromosome 3"/>
</dbReference>
<proteinExistence type="predicted"/>
<evidence type="ECO:0000313" key="2">
    <source>
        <dbReference type="EMBL" id="KAB1219230.1"/>
    </source>
</evidence>
<evidence type="ECO:0000256" key="1">
    <source>
        <dbReference type="SAM" id="MobiDB-lite"/>
    </source>
</evidence>
<reference evidence="2 3" key="1">
    <citation type="journal article" date="2019" name="Plant Biotechnol. J.">
        <title>The red bayberry genome and genetic basis of sex determination.</title>
        <authorList>
            <person name="Jia H.M."/>
            <person name="Jia H.J."/>
            <person name="Cai Q.L."/>
            <person name="Wang Y."/>
            <person name="Zhao H.B."/>
            <person name="Yang W.F."/>
            <person name="Wang G.Y."/>
            <person name="Li Y.H."/>
            <person name="Zhan D.L."/>
            <person name="Shen Y.T."/>
            <person name="Niu Q.F."/>
            <person name="Chang L."/>
            <person name="Qiu J."/>
            <person name="Zhao L."/>
            <person name="Xie H.B."/>
            <person name="Fu W.Y."/>
            <person name="Jin J."/>
            <person name="Li X.W."/>
            <person name="Jiao Y."/>
            <person name="Zhou C.C."/>
            <person name="Tu T."/>
            <person name="Chai C.Y."/>
            <person name="Gao J.L."/>
            <person name="Fan L.J."/>
            <person name="van de Weg E."/>
            <person name="Wang J.Y."/>
            <person name="Gao Z.S."/>
        </authorList>
    </citation>
    <scope>NUCLEOTIDE SEQUENCE [LARGE SCALE GENOMIC DNA]</scope>
    <source>
        <tissue evidence="2">Leaves</tissue>
    </source>
</reference>
<protein>
    <submittedName>
        <fullName evidence="2">Uncharacterized protein</fullName>
    </submittedName>
</protein>
<comment type="caution">
    <text evidence="2">The sequence shown here is derived from an EMBL/GenBank/DDBJ whole genome shotgun (WGS) entry which is preliminary data.</text>
</comment>
<gene>
    <name evidence="2" type="ORF">CJ030_MR3G001287</name>
</gene>
<dbReference type="AlphaFoldDB" id="A0A6A1W8W0"/>
<accession>A0A6A1W8W0</accession>
<evidence type="ECO:0000313" key="3">
    <source>
        <dbReference type="Proteomes" id="UP000516437"/>
    </source>
</evidence>
<keyword evidence="3" id="KW-1185">Reference proteome</keyword>
<dbReference type="EMBL" id="RXIC02000021">
    <property type="protein sequence ID" value="KAB1219230.1"/>
    <property type="molecule type" value="Genomic_DNA"/>
</dbReference>